<sequence>MKVSEKIIRYGLIVLIALSFYLSYKIWLSPNARTYMGEDQPTVVANPTNIRKASDVFLPTRLVWMKSEEEIQMFSTEKAISTMHKELVKGRYGEVTVKTYEDDEAFLKDVDVVDAVEFNYFGSFQLYEYDKTYDLKMDLKDVDEGKDLYFSKVQVDFRNKVIRFINPRRHQIYQAEVKSSLKTMENRLLTIDDQWLPMAKDERLQSLQYNTQEKVTLQLYSYIASTQTYTVFRNAFFQDPENVKSSEESQDTVLYGGQETMRIQGDQQIVEFQGPVTSNAEDDIYDQSFQYVSRLETNVGYLRFFDRSKDRITYRTFIEGFPVFGDAYQGEVSFTLQASATGTPQVDIRSSLNTIQIPIPSDETVELPASQEVIADLTEKGADLELWESMVIGYQRQAVKNADGIVDMVPMWYVKYNDTWYSYAALAAELVAEKEAV</sequence>
<dbReference type="EMBL" id="MAEI02000001">
    <property type="protein sequence ID" value="MEO1782823.1"/>
    <property type="molecule type" value="Genomic_DNA"/>
</dbReference>
<dbReference type="InterPro" id="IPR009996">
    <property type="entry name" value="YycH"/>
</dbReference>
<protein>
    <recommendedName>
        <fullName evidence="2">Regulatory protein YycH domain-containing protein</fullName>
    </recommendedName>
</protein>
<evidence type="ECO:0000259" key="2">
    <source>
        <dbReference type="Pfam" id="PF07435"/>
    </source>
</evidence>
<evidence type="ECO:0000313" key="3">
    <source>
        <dbReference type="EMBL" id="MEO1782823.1"/>
    </source>
</evidence>
<accession>A0ABV0F430</accession>
<evidence type="ECO:0000256" key="1">
    <source>
        <dbReference type="SAM" id="Phobius"/>
    </source>
</evidence>
<dbReference type="Pfam" id="PF07435">
    <property type="entry name" value="YycH"/>
    <property type="match status" value="1"/>
</dbReference>
<dbReference type="Gene3D" id="3.10.450.310">
    <property type="match status" value="1"/>
</dbReference>
<name>A0ABV0F430_9ENTE</name>
<organism evidence="3 4">
    <name type="scientific">Enterococcus diestrammenae</name>
    <dbReference type="NCBI Taxonomy" id="1155073"/>
    <lineage>
        <taxon>Bacteria</taxon>
        <taxon>Bacillati</taxon>
        <taxon>Bacillota</taxon>
        <taxon>Bacilli</taxon>
        <taxon>Lactobacillales</taxon>
        <taxon>Enterococcaceae</taxon>
        <taxon>Enterococcus</taxon>
    </lineage>
</organism>
<feature type="transmembrane region" description="Helical" evidence="1">
    <location>
        <begin position="7"/>
        <end position="27"/>
    </location>
</feature>
<keyword evidence="1" id="KW-0812">Transmembrane</keyword>
<dbReference type="Proteomes" id="UP001429357">
    <property type="component" value="Unassembled WGS sequence"/>
</dbReference>
<evidence type="ECO:0000313" key="4">
    <source>
        <dbReference type="Proteomes" id="UP001429357"/>
    </source>
</evidence>
<dbReference type="CDD" id="cd15787">
    <property type="entry name" value="YycH_N"/>
    <property type="match status" value="1"/>
</dbReference>
<keyword evidence="1" id="KW-1133">Transmembrane helix</keyword>
<feature type="domain" description="Regulatory protein YycH" evidence="2">
    <location>
        <begin position="12"/>
        <end position="422"/>
    </location>
</feature>
<proteinExistence type="predicted"/>
<dbReference type="Gene3D" id="3.30.310.160">
    <property type="entry name" value="YycH protein, domain 2"/>
    <property type="match status" value="1"/>
</dbReference>
<reference evidence="3 4" key="2">
    <citation type="submission" date="2024-02" db="EMBL/GenBank/DDBJ databases">
        <title>The Genome Sequence of Enterococcus diestrammenae JM9A.</title>
        <authorList>
            <person name="Earl A."/>
            <person name="Manson A."/>
            <person name="Gilmore M."/>
            <person name="Sanders J."/>
            <person name="Shea T."/>
            <person name="Howe W."/>
            <person name="Livny J."/>
            <person name="Cuomo C."/>
            <person name="Neafsey D."/>
            <person name="Birren B."/>
        </authorList>
    </citation>
    <scope>NUCLEOTIDE SEQUENCE [LARGE SCALE GENOMIC DNA]</scope>
    <source>
        <strain evidence="3 4">JM9A</strain>
    </source>
</reference>
<keyword evidence="1" id="KW-0472">Membrane</keyword>
<keyword evidence="4" id="KW-1185">Reference proteome</keyword>
<gene>
    <name evidence="3" type="ORF">BAU18_002438</name>
</gene>
<dbReference type="RefSeq" id="WP_161869860.1">
    <property type="nucleotide sequence ID" value="NZ_MAEI02000001.1"/>
</dbReference>
<dbReference type="InterPro" id="IPR042274">
    <property type="entry name" value="YycH/YycI_2"/>
</dbReference>
<reference evidence="4" key="1">
    <citation type="submission" date="2016-06" db="EMBL/GenBank/DDBJ databases">
        <title>Four novel species of enterococci isolated from chicken manure.</title>
        <authorList>
            <person name="Van Tyne D."/>
        </authorList>
    </citation>
    <scope>NUCLEOTIDE SEQUENCE [LARGE SCALE GENOMIC DNA]</scope>
    <source>
        <strain evidence="4">JM9A</strain>
    </source>
</reference>
<comment type="caution">
    <text evidence="3">The sequence shown here is derived from an EMBL/GenBank/DDBJ whole genome shotgun (WGS) entry which is preliminary data.</text>
</comment>